<dbReference type="GO" id="GO:0009252">
    <property type="term" value="P:peptidoglycan biosynthetic process"/>
    <property type="evidence" value="ECO:0007669"/>
    <property type="project" value="UniProtKB-UniPathway"/>
</dbReference>
<organism evidence="9 10">
    <name type="scientific">Methylobrevis pamukkalensis</name>
    <dbReference type="NCBI Taxonomy" id="1439726"/>
    <lineage>
        <taxon>Bacteria</taxon>
        <taxon>Pseudomonadati</taxon>
        <taxon>Pseudomonadota</taxon>
        <taxon>Alphaproteobacteria</taxon>
        <taxon>Hyphomicrobiales</taxon>
        <taxon>Pleomorphomonadaceae</taxon>
        <taxon>Methylobrevis</taxon>
    </lineage>
</organism>
<keyword evidence="3" id="KW-0808">Transferase</keyword>
<dbReference type="GO" id="GO:0008360">
    <property type="term" value="P:regulation of cell shape"/>
    <property type="evidence" value="ECO:0007669"/>
    <property type="project" value="UniProtKB-UniRule"/>
</dbReference>
<keyword evidence="6 7" id="KW-0961">Cell wall biogenesis/degradation</keyword>
<dbReference type="PROSITE" id="PS52029">
    <property type="entry name" value="LD_TPASE"/>
    <property type="match status" value="1"/>
</dbReference>
<reference evidence="9 10" key="1">
    <citation type="submission" date="2016-07" db="EMBL/GenBank/DDBJ databases">
        <title>Draft Genome Sequence of Methylobrevis pamukkalensis PK2.</title>
        <authorList>
            <person name="Vasilenko O.V."/>
            <person name="Doronina N.V."/>
            <person name="Shmareva M.N."/>
            <person name="Tarlachkov S.V."/>
            <person name="Mustakhimov I."/>
            <person name="Trotsenko Y.A."/>
        </authorList>
    </citation>
    <scope>NUCLEOTIDE SEQUENCE [LARGE SCALE GENOMIC DNA]</scope>
    <source>
        <strain evidence="9 10">PK2</strain>
    </source>
</reference>
<dbReference type="AlphaFoldDB" id="A0A1E3GX66"/>
<dbReference type="GO" id="GO:0071555">
    <property type="term" value="P:cell wall organization"/>
    <property type="evidence" value="ECO:0007669"/>
    <property type="project" value="UniProtKB-UniRule"/>
</dbReference>
<dbReference type="Gene3D" id="2.40.440.10">
    <property type="entry name" value="L,D-transpeptidase catalytic domain-like"/>
    <property type="match status" value="1"/>
</dbReference>
<dbReference type="OrthoDB" id="9778545at2"/>
<evidence type="ECO:0000256" key="6">
    <source>
        <dbReference type="ARBA" id="ARBA00023316"/>
    </source>
</evidence>
<dbReference type="PANTHER" id="PTHR41533">
    <property type="entry name" value="L,D-TRANSPEPTIDASE HI_1667-RELATED"/>
    <property type="match status" value="1"/>
</dbReference>
<proteinExistence type="inferred from homology"/>
<gene>
    <name evidence="9" type="ORF">A6302_04057</name>
</gene>
<dbReference type="InterPro" id="IPR052905">
    <property type="entry name" value="LD-transpeptidase_YkuD-like"/>
</dbReference>
<keyword evidence="5 7" id="KW-0573">Peptidoglycan synthesis</keyword>
<feature type="domain" description="L,D-TPase catalytic" evidence="8">
    <location>
        <begin position="52"/>
        <end position="224"/>
    </location>
</feature>
<evidence type="ECO:0000313" key="9">
    <source>
        <dbReference type="EMBL" id="ODN68648.1"/>
    </source>
</evidence>
<evidence type="ECO:0000256" key="1">
    <source>
        <dbReference type="ARBA" id="ARBA00004752"/>
    </source>
</evidence>
<evidence type="ECO:0000256" key="7">
    <source>
        <dbReference type="PROSITE-ProRule" id="PRU01373"/>
    </source>
</evidence>
<evidence type="ECO:0000256" key="2">
    <source>
        <dbReference type="ARBA" id="ARBA00005992"/>
    </source>
</evidence>
<dbReference type="CDD" id="cd16913">
    <property type="entry name" value="YkuD_like"/>
    <property type="match status" value="1"/>
</dbReference>
<accession>A0A1E3GX66</accession>
<evidence type="ECO:0000259" key="8">
    <source>
        <dbReference type="PROSITE" id="PS52029"/>
    </source>
</evidence>
<sequence length="279" mass="31554">MRAFQKTAGLSDDAIIGPRTLAVLNGEDRDEEAEIIANMEMWRWMPRDLGTDYILVNVPEFTLRVVRGGTVAHTARVVVGTERNQTPIFSHKMEYIVVNPYWNVPVSIATKEMLREIQANPAGYFMRHGYEAVYEGKVVDPTMIWWDESTIRKVRIRQPPGEANALGNIKFMFPNEHAVYLHDTPSRSLFGRNFRAYSHGCVRVDEPFAFAEAILAGEPDVTVDQLKAMVGGKERHINLKHGLPVHLAYFTTWVDDAGVLQMRDDLYGHTKAVKTALGL</sequence>
<evidence type="ECO:0000256" key="3">
    <source>
        <dbReference type="ARBA" id="ARBA00022679"/>
    </source>
</evidence>
<name>A0A1E3GX66_9HYPH</name>
<evidence type="ECO:0000256" key="4">
    <source>
        <dbReference type="ARBA" id="ARBA00022960"/>
    </source>
</evidence>
<comment type="similarity">
    <text evidence="2">Belongs to the YkuD family.</text>
</comment>
<dbReference type="InterPro" id="IPR038063">
    <property type="entry name" value="Transpep_catalytic_dom"/>
</dbReference>
<evidence type="ECO:0000256" key="5">
    <source>
        <dbReference type="ARBA" id="ARBA00022984"/>
    </source>
</evidence>
<keyword evidence="10" id="KW-1185">Reference proteome</keyword>
<dbReference type="SUPFAM" id="SSF141523">
    <property type="entry name" value="L,D-transpeptidase catalytic domain-like"/>
    <property type="match status" value="1"/>
</dbReference>
<dbReference type="PATRIC" id="fig|1439726.3.peg.4287"/>
<feature type="active site" description="Nucleophile" evidence="7">
    <location>
        <position position="201"/>
    </location>
</feature>
<keyword evidence="4 7" id="KW-0133">Cell shape</keyword>
<dbReference type="PANTHER" id="PTHR41533:SF2">
    <property type="entry name" value="BLR7131 PROTEIN"/>
    <property type="match status" value="1"/>
</dbReference>
<dbReference type="Proteomes" id="UP000094622">
    <property type="component" value="Unassembled WGS sequence"/>
</dbReference>
<dbReference type="UniPathway" id="UPA00219"/>
<dbReference type="Pfam" id="PF03734">
    <property type="entry name" value="YkuD"/>
    <property type="match status" value="1"/>
</dbReference>
<dbReference type="GO" id="GO:0016740">
    <property type="term" value="F:transferase activity"/>
    <property type="evidence" value="ECO:0007669"/>
    <property type="project" value="UniProtKB-KW"/>
</dbReference>
<dbReference type="EMBL" id="MCRJ01000149">
    <property type="protein sequence ID" value="ODN68648.1"/>
    <property type="molecule type" value="Genomic_DNA"/>
</dbReference>
<feature type="active site" description="Proton donor/acceptor" evidence="7">
    <location>
        <position position="182"/>
    </location>
</feature>
<dbReference type="RefSeq" id="WP_069308236.1">
    <property type="nucleotide sequence ID" value="NZ_MCRJ01000149.1"/>
</dbReference>
<comment type="caution">
    <text evidence="9">The sequence shown here is derived from an EMBL/GenBank/DDBJ whole genome shotgun (WGS) entry which is preliminary data.</text>
</comment>
<dbReference type="GO" id="GO:0004180">
    <property type="term" value="F:carboxypeptidase activity"/>
    <property type="evidence" value="ECO:0007669"/>
    <property type="project" value="UniProtKB-ARBA"/>
</dbReference>
<evidence type="ECO:0000313" key="10">
    <source>
        <dbReference type="Proteomes" id="UP000094622"/>
    </source>
</evidence>
<protein>
    <submittedName>
        <fullName evidence="9">Murein L,D-transpeptidase</fullName>
    </submittedName>
</protein>
<comment type="pathway">
    <text evidence="1 7">Cell wall biogenesis; peptidoglycan biosynthesis.</text>
</comment>
<dbReference type="InterPro" id="IPR005490">
    <property type="entry name" value="LD_TPept_cat_dom"/>
</dbReference>